<proteinExistence type="predicted"/>
<protein>
    <submittedName>
        <fullName evidence="1">Uncharacterized protein</fullName>
    </submittedName>
</protein>
<evidence type="ECO:0000313" key="1">
    <source>
        <dbReference type="EMBL" id="OGX87143.1"/>
    </source>
</evidence>
<reference evidence="1 2" key="1">
    <citation type="submission" date="2016-08" db="EMBL/GenBank/DDBJ databases">
        <title>Hymenobacter coccineus sp. nov., Hymenobacter lapidarius sp. nov. and Hymenobacter glacialis sp. nov., isolated from Antarctic soil.</title>
        <authorList>
            <person name="Sedlacek I."/>
            <person name="Kralova S."/>
            <person name="Kyrova K."/>
            <person name="Maslanova I."/>
            <person name="Stankova E."/>
            <person name="Vrbovska V."/>
            <person name="Nemec M."/>
            <person name="Bartak M."/>
            <person name="Svec P."/>
            <person name="Busse H.-J."/>
            <person name="Pantucek R."/>
        </authorList>
    </citation>
    <scope>NUCLEOTIDE SEQUENCE [LARGE SCALE GENOMIC DNA]</scope>
    <source>
        <strain evidence="1 2">CCM 8643</strain>
    </source>
</reference>
<name>A0A1G1T8C4_9BACT</name>
<dbReference type="AlphaFoldDB" id="A0A1G1T8C4"/>
<dbReference type="Proteomes" id="UP000176294">
    <property type="component" value="Unassembled WGS sequence"/>
</dbReference>
<comment type="caution">
    <text evidence="1">The sequence shown here is derived from an EMBL/GenBank/DDBJ whole genome shotgun (WGS) entry which is preliminary data.</text>
</comment>
<dbReference type="EMBL" id="MDZB01000092">
    <property type="protein sequence ID" value="OGX87143.1"/>
    <property type="molecule type" value="Genomic_DNA"/>
</dbReference>
<accession>A0A1G1T8C4</accession>
<gene>
    <name evidence="1" type="ORF">BEN47_11725</name>
</gene>
<evidence type="ECO:0000313" key="2">
    <source>
        <dbReference type="Proteomes" id="UP000176294"/>
    </source>
</evidence>
<organism evidence="1 2">
    <name type="scientific">Hymenobacter lapidarius</name>
    <dbReference type="NCBI Taxonomy" id="1908237"/>
    <lineage>
        <taxon>Bacteria</taxon>
        <taxon>Pseudomonadati</taxon>
        <taxon>Bacteroidota</taxon>
        <taxon>Cytophagia</taxon>
        <taxon>Cytophagales</taxon>
        <taxon>Hymenobacteraceae</taxon>
        <taxon>Hymenobacter</taxon>
    </lineage>
</organism>
<sequence length="84" mass="9630">MNQLGALVAAFAGGVFQVEHATRAGRRAHAAAHAERPDDGSPRWRYCFTSMPISHTLEQLPHEIHWPPLVVMRKREKCFWSRPR</sequence>
<keyword evidence="2" id="KW-1185">Reference proteome</keyword>